<dbReference type="InterPro" id="IPR051332">
    <property type="entry name" value="Fosfomycin_Res_Enzymes"/>
</dbReference>
<dbReference type="RefSeq" id="WP_184653166.1">
    <property type="nucleotide sequence ID" value="NZ_JACHBU010000001.1"/>
</dbReference>
<proteinExistence type="predicted"/>
<dbReference type="GO" id="GO:0004462">
    <property type="term" value="F:lactoylglutathione lyase activity"/>
    <property type="evidence" value="ECO:0007669"/>
    <property type="project" value="UniProtKB-EC"/>
</dbReference>
<dbReference type="Pfam" id="PF00903">
    <property type="entry name" value="Glyoxalase"/>
    <property type="match status" value="1"/>
</dbReference>
<dbReference type="PROSITE" id="PS51819">
    <property type="entry name" value="VOC"/>
    <property type="match status" value="1"/>
</dbReference>
<evidence type="ECO:0000313" key="3">
    <source>
        <dbReference type="Proteomes" id="UP000585437"/>
    </source>
</evidence>
<protein>
    <submittedName>
        <fullName evidence="2">Lactoylglutathione lyase</fullName>
        <ecNumber evidence="2">4.4.1.5</ecNumber>
    </submittedName>
</protein>
<dbReference type="PANTHER" id="PTHR36113:SF1">
    <property type="entry name" value="GLYOXALASE_BLEOMYCIN RESISTANCE PROTEIN_DIOXYGENASE"/>
    <property type="match status" value="1"/>
</dbReference>
<dbReference type="InterPro" id="IPR029068">
    <property type="entry name" value="Glyas_Bleomycin-R_OHBP_Dase"/>
</dbReference>
<name>A0A7X0JFI8_9HYPH</name>
<evidence type="ECO:0000313" key="2">
    <source>
        <dbReference type="EMBL" id="MBB6506683.1"/>
    </source>
</evidence>
<dbReference type="EMBL" id="JACHBU010000001">
    <property type="protein sequence ID" value="MBB6506683.1"/>
    <property type="molecule type" value="Genomic_DNA"/>
</dbReference>
<dbReference type="PANTHER" id="PTHR36113">
    <property type="entry name" value="LYASE, PUTATIVE-RELATED-RELATED"/>
    <property type="match status" value="1"/>
</dbReference>
<dbReference type="EC" id="4.4.1.5" evidence="2"/>
<reference evidence="2 3" key="1">
    <citation type="submission" date="2020-08" db="EMBL/GenBank/DDBJ databases">
        <title>The Agave Microbiome: Exploring the role of microbial communities in plant adaptations to desert environments.</title>
        <authorList>
            <person name="Partida-Martinez L.P."/>
        </authorList>
    </citation>
    <scope>NUCLEOTIDE SEQUENCE [LARGE SCALE GENOMIC DNA]</scope>
    <source>
        <strain evidence="2 3">AS3.12</strain>
    </source>
</reference>
<dbReference type="InterPro" id="IPR004360">
    <property type="entry name" value="Glyas_Fos-R_dOase_dom"/>
</dbReference>
<keyword evidence="2" id="KW-0456">Lyase</keyword>
<evidence type="ECO:0000259" key="1">
    <source>
        <dbReference type="PROSITE" id="PS51819"/>
    </source>
</evidence>
<feature type="domain" description="VOC" evidence="1">
    <location>
        <begin position="2"/>
        <end position="126"/>
    </location>
</feature>
<sequence length="126" mass="13625">MRIAHTALWTRDLDAAAGFFETYFGATVGEPYHSKNRIGFTSRFANLPGAEDQIELMSGPWVTDATEESVGWDHIAIALGSESAVDALAERCRLAGCLRSGPRWTGDGFYEAVIVMPDGSAVEITV</sequence>
<comment type="caution">
    <text evidence="2">The sequence shown here is derived from an EMBL/GenBank/DDBJ whole genome shotgun (WGS) entry which is preliminary data.</text>
</comment>
<keyword evidence="3" id="KW-1185">Reference proteome</keyword>
<accession>A0A7X0JFI8</accession>
<organism evidence="2 3">
    <name type="scientific">Rhizobium soli</name>
    <dbReference type="NCBI Taxonomy" id="424798"/>
    <lineage>
        <taxon>Bacteria</taxon>
        <taxon>Pseudomonadati</taxon>
        <taxon>Pseudomonadota</taxon>
        <taxon>Alphaproteobacteria</taxon>
        <taxon>Hyphomicrobiales</taxon>
        <taxon>Rhizobiaceae</taxon>
        <taxon>Rhizobium/Agrobacterium group</taxon>
        <taxon>Rhizobium</taxon>
    </lineage>
</organism>
<dbReference type="InterPro" id="IPR037523">
    <property type="entry name" value="VOC_core"/>
</dbReference>
<dbReference type="Proteomes" id="UP000585437">
    <property type="component" value="Unassembled WGS sequence"/>
</dbReference>
<dbReference type="AlphaFoldDB" id="A0A7X0JFI8"/>
<gene>
    <name evidence="2" type="ORF">F4695_000002</name>
</gene>
<dbReference type="Gene3D" id="3.10.180.10">
    <property type="entry name" value="2,3-Dihydroxybiphenyl 1,2-Dioxygenase, domain 1"/>
    <property type="match status" value="1"/>
</dbReference>
<dbReference type="SUPFAM" id="SSF54593">
    <property type="entry name" value="Glyoxalase/Bleomycin resistance protein/Dihydroxybiphenyl dioxygenase"/>
    <property type="match status" value="1"/>
</dbReference>